<feature type="compositionally biased region" description="Basic and acidic residues" evidence="16">
    <location>
        <begin position="583"/>
        <end position="598"/>
    </location>
</feature>
<keyword evidence="20" id="KW-1185">Reference proteome</keyword>
<feature type="compositionally biased region" description="Basic and acidic residues" evidence="16">
    <location>
        <begin position="180"/>
        <end position="189"/>
    </location>
</feature>
<dbReference type="InterPro" id="IPR000571">
    <property type="entry name" value="Znf_CCCH"/>
</dbReference>
<dbReference type="GO" id="GO:0005634">
    <property type="term" value="C:nucleus"/>
    <property type="evidence" value="ECO:0007669"/>
    <property type="project" value="UniProtKB-SubCell"/>
</dbReference>
<evidence type="ECO:0000256" key="8">
    <source>
        <dbReference type="ARBA" id="ARBA00022723"/>
    </source>
</evidence>
<feature type="compositionally biased region" description="Gly residues" evidence="16">
    <location>
        <begin position="723"/>
        <end position="738"/>
    </location>
</feature>
<dbReference type="InterPro" id="IPR017923">
    <property type="entry name" value="TFIIS_N"/>
</dbReference>
<evidence type="ECO:0000256" key="6">
    <source>
        <dbReference type="ARBA" id="ARBA00022499"/>
    </source>
</evidence>
<feature type="domain" description="TFIIS N-terminal" evidence="18">
    <location>
        <begin position="73"/>
        <end position="147"/>
    </location>
</feature>
<keyword evidence="7" id="KW-0597">Phosphoprotein</keyword>
<dbReference type="OrthoDB" id="2138378at2759"/>
<evidence type="ECO:0000256" key="12">
    <source>
        <dbReference type="ARBA" id="ARBA00023242"/>
    </source>
</evidence>
<dbReference type="GO" id="GO:0008270">
    <property type="term" value="F:zinc ion binding"/>
    <property type="evidence" value="ECO:0007669"/>
    <property type="project" value="UniProtKB-KW"/>
</dbReference>
<evidence type="ECO:0000256" key="14">
    <source>
        <dbReference type="PROSITE-ProRule" id="PRU00649"/>
    </source>
</evidence>
<dbReference type="PANTHER" id="PTHR46557:SF1">
    <property type="entry name" value="SERINE_THREONINE-PROTEIN PHOSPHATASE 1 REGULATORY SUBUNIT 10"/>
    <property type="match status" value="1"/>
</dbReference>
<evidence type="ECO:0000256" key="1">
    <source>
        <dbReference type="ARBA" id="ARBA00004123"/>
    </source>
</evidence>
<dbReference type="SMART" id="SM00356">
    <property type="entry name" value="ZnF_C3H1"/>
    <property type="match status" value="1"/>
</dbReference>
<evidence type="ECO:0000256" key="13">
    <source>
        <dbReference type="ARBA" id="ARBA00093575"/>
    </source>
</evidence>
<dbReference type="GeneID" id="120539670"/>
<feature type="non-terminal residue" evidence="19">
    <location>
        <position position="1"/>
    </location>
</feature>
<dbReference type="GO" id="GO:0008157">
    <property type="term" value="F:protein phosphatase 1 binding"/>
    <property type="evidence" value="ECO:0007669"/>
    <property type="project" value="TreeGrafter"/>
</dbReference>
<evidence type="ECO:0000256" key="16">
    <source>
        <dbReference type="SAM" id="MobiDB-lite"/>
    </source>
</evidence>
<dbReference type="PROSITE" id="PS50103">
    <property type="entry name" value="ZF_C3H1"/>
    <property type="match status" value="1"/>
</dbReference>
<dbReference type="Proteomes" id="UP000886611">
    <property type="component" value="Unassembled WGS sequence"/>
</dbReference>
<keyword evidence="4" id="KW-0158">Chromosome</keyword>
<evidence type="ECO:0000256" key="3">
    <source>
        <dbReference type="ARBA" id="ARBA00022330"/>
    </source>
</evidence>
<feature type="region of interest" description="Disordered" evidence="16">
    <location>
        <begin position="509"/>
        <end position="743"/>
    </location>
</feature>
<feature type="compositionally biased region" description="Low complexity" evidence="16">
    <location>
        <begin position="599"/>
        <end position="617"/>
    </location>
</feature>
<evidence type="ECO:0000256" key="10">
    <source>
        <dbReference type="ARBA" id="ARBA00022833"/>
    </source>
</evidence>
<dbReference type="GO" id="GO:0072357">
    <property type="term" value="C:PTW/PP1 phosphatase complex"/>
    <property type="evidence" value="ECO:0007669"/>
    <property type="project" value="TreeGrafter"/>
</dbReference>
<feature type="compositionally biased region" description="Polar residues" evidence="16">
    <location>
        <begin position="527"/>
        <end position="536"/>
    </location>
</feature>
<dbReference type="GO" id="GO:0000785">
    <property type="term" value="C:chromatin"/>
    <property type="evidence" value="ECO:0007669"/>
    <property type="project" value="TreeGrafter"/>
</dbReference>
<dbReference type="CDD" id="cd00183">
    <property type="entry name" value="TFIIS_I"/>
    <property type="match status" value="1"/>
</dbReference>
<evidence type="ECO:0000256" key="9">
    <source>
        <dbReference type="ARBA" id="ARBA00022771"/>
    </source>
</evidence>
<feature type="region of interest" description="Disordered" evidence="16">
    <location>
        <begin position="180"/>
        <end position="200"/>
    </location>
</feature>
<dbReference type="InterPro" id="IPR036855">
    <property type="entry name" value="Znf_CCCH_sf"/>
</dbReference>
<comment type="subcellular location">
    <subcellularLocation>
        <location evidence="2">Chromosome</location>
    </subcellularLocation>
    <subcellularLocation>
        <location evidence="1 14">Nucleus</location>
    </subcellularLocation>
</comment>
<evidence type="ECO:0000256" key="11">
    <source>
        <dbReference type="ARBA" id="ARBA00022843"/>
    </source>
</evidence>
<feature type="region of interest" description="Disordered" evidence="16">
    <location>
        <begin position="298"/>
        <end position="325"/>
    </location>
</feature>
<keyword evidence="10 15" id="KW-0862">Zinc</keyword>
<feature type="compositionally biased region" description="Gly residues" evidence="16">
    <location>
        <begin position="655"/>
        <end position="666"/>
    </location>
</feature>
<dbReference type="RefSeq" id="XP_039625932.1">
    <property type="nucleotide sequence ID" value="XM_039769998.1"/>
</dbReference>
<keyword evidence="5" id="KW-0488">Methylation</keyword>
<keyword evidence="9 15" id="KW-0863">Zinc-finger</keyword>
<evidence type="ECO:0000313" key="20">
    <source>
        <dbReference type="Proteomes" id="UP000886611"/>
    </source>
</evidence>
<protein>
    <recommendedName>
        <fullName evidence="3">Serine/threonine-protein phosphatase 1 regulatory subunit 10</fullName>
    </recommendedName>
</protein>
<evidence type="ECO:0000259" key="18">
    <source>
        <dbReference type="PROSITE" id="PS51319"/>
    </source>
</evidence>
<evidence type="ECO:0000259" key="17">
    <source>
        <dbReference type="PROSITE" id="PS50103"/>
    </source>
</evidence>
<reference evidence="19 20" key="1">
    <citation type="journal article" date="2021" name="Cell">
        <title>Tracing the genetic footprints of vertebrate landing in non-teleost ray-finned fishes.</title>
        <authorList>
            <person name="Bi X."/>
            <person name="Wang K."/>
            <person name="Yang L."/>
            <person name="Pan H."/>
            <person name="Jiang H."/>
            <person name="Wei Q."/>
            <person name="Fang M."/>
            <person name="Yu H."/>
            <person name="Zhu C."/>
            <person name="Cai Y."/>
            <person name="He Y."/>
            <person name="Gan X."/>
            <person name="Zeng H."/>
            <person name="Yu D."/>
            <person name="Zhu Y."/>
            <person name="Jiang H."/>
            <person name="Qiu Q."/>
            <person name="Yang H."/>
            <person name="Zhang Y.E."/>
            <person name="Wang W."/>
            <person name="Zhu M."/>
            <person name="He S."/>
            <person name="Zhang G."/>
        </authorList>
    </citation>
    <scope>NUCLEOTIDE SEQUENCE [LARGE SCALE GENOMIC DNA]</scope>
    <source>
        <strain evidence="19">Bchr_013</strain>
    </source>
</reference>
<feature type="compositionally biased region" description="Pro residues" evidence="16">
    <location>
        <begin position="667"/>
        <end position="678"/>
    </location>
</feature>
<dbReference type="EMBL" id="JAATIS010000220">
    <property type="protein sequence ID" value="KAG2469038.1"/>
    <property type="molecule type" value="Genomic_DNA"/>
</dbReference>
<keyword evidence="6" id="KW-1017">Isopeptide bond</keyword>
<evidence type="ECO:0000313" key="19">
    <source>
        <dbReference type="EMBL" id="KAG2469038.1"/>
    </source>
</evidence>
<evidence type="ECO:0000256" key="4">
    <source>
        <dbReference type="ARBA" id="ARBA00022454"/>
    </source>
</evidence>
<gene>
    <name evidence="19" type="primary">Ppp1r10</name>
    <name evidence="19" type="ORF">GTO96_0004933</name>
</gene>
<comment type="caution">
    <text evidence="19">The sequence shown here is derived from an EMBL/GenBank/DDBJ whole genome shotgun (WGS) entry which is preliminary data.</text>
</comment>
<feature type="non-terminal residue" evidence="19">
    <location>
        <position position="779"/>
    </location>
</feature>
<dbReference type="Pfam" id="PF00642">
    <property type="entry name" value="zf-CCCH"/>
    <property type="match status" value="1"/>
</dbReference>
<dbReference type="SUPFAM" id="SSF90229">
    <property type="entry name" value="CCCH zinc finger"/>
    <property type="match status" value="1"/>
</dbReference>
<feature type="region of interest" description="Disordered" evidence="16">
    <location>
        <begin position="236"/>
        <end position="260"/>
    </location>
</feature>
<dbReference type="AlphaFoldDB" id="A0A8X7XHT4"/>
<feature type="domain" description="C3H1-type" evidence="17">
    <location>
        <begin position="746"/>
        <end position="774"/>
    </location>
</feature>
<evidence type="ECO:0000256" key="7">
    <source>
        <dbReference type="ARBA" id="ARBA00022553"/>
    </source>
</evidence>
<name>A0A8X7XHT4_POLSE</name>
<dbReference type="SMART" id="SM00509">
    <property type="entry name" value="TFS2N"/>
    <property type="match status" value="1"/>
</dbReference>
<evidence type="ECO:0000256" key="2">
    <source>
        <dbReference type="ARBA" id="ARBA00004286"/>
    </source>
</evidence>
<dbReference type="PANTHER" id="PTHR46557">
    <property type="entry name" value="SERINE/THREONINE-PROTEIN PHOSPHATASE 1 REGULATORY SUBUNIT 10-RELATED"/>
    <property type="match status" value="1"/>
</dbReference>
<dbReference type="InterPro" id="IPR035441">
    <property type="entry name" value="TFIIS/LEDGF_dom_sf"/>
</dbReference>
<organism evidence="19 20">
    <name type="scientific">Polypterus senegalus</name>
    <name type="common">Senegal bichir</name>
    <dbReference type="NCBI Taxonomy" id="55291"/>
    <lineage>
        <taxon>Eukaryota</taxon>
        <taxon>Metazoa</taxon>
        <taxon>Chordata</taxon>
        <taxon>Craniata</taxon>
        <taxon>Vertebrata</taxon>
        <taxon>Euteleostomi</taxon>
        <taxon>Actinopterygii</taxon>
        <taxon>Polypteriformes</taxon>
        <taxon>Polypteridae</taxon>
        <taxon>Polypterus</taxon>
    </lineage>
</organism>
<evidence type="ECO:0000256" key="5">
    <source>
        <dbReference type="ARBA" id="ARBA00022481"/>
    </source>
</evidence>
<dbReference type="Pfam" id="PF08711">
    <property type="entry name" value="Med26"/>
    <property type="match status" value="1"/>
</dbReference>
<feature type="zinc finger region" description="C3H1-type" evidence="15">
    <location>
        <begin position="746"/>
        <end position="774"/>
    </location>
</feature>
<accession>A0A8X7XHT4</accession>
<evidence type="ECO:0000256" key="15">
    <source>
        <dbReference type="PROSITE-ProRule" id="PRU00723"/>
    </source>
</evidence>
<dbReference type="SUPFAM" id="SSF47676">
    <property type="entry name" value="Conserved domain common to transcription factors TFIIS, elongin A, CRSP70"/>
    <property type="match status" value="1"/>
</dbReference>
<keyword evidence="8 15" id="KW-0479">Metal-binding</keyword>
<keyword evidence="11" id="KW-0832">Ubl conjugation</keyword>
<comment type="subunit">
    <text evidence="13">Component of the PNUTS-PP1 complex (also named PTW/PP1 complex), composed of PPP1R10/PNUTS, TOX4, WDR82, and PPP1CA (or PPP1CB or PPP1CC).</text>
</comment>
<proteinExistence type="predicted"/>
<sequence>MGTGPVDPRELLKALDCFLGKEGEIKSAEGVSKIFNLMKGSQKMVSRCIYLNILLQTKSQDHLNKFIRVGGYKLLNAWLTYAKSTSNAPLMQLILQTLQMLPLTVDHLKQNNTAKLVKQLSKTGENEELRKLAAMLVDGWMAIIRSQSATAAASNTHIDKKKKKEESKVKIVEKVETKMEDANKKDKPKTVRTTAPSHAKFRSTGLELETPTPVLTKKIQPPPIQLGDKYKVAPLKRQSSAPVETPPIEKKYKPLNTTPNSTKEVKVKIIPPQPMECSGFLDALNSAPVPGIKIKKKKKVVSPTTQKPCPFETKMSQDPSPVKPPSPVEVMDIDQPGTPVPAVEVPEPMDIVPDETKALPEARKEDNTMTIQKSKKKKTVHWAEELTLRQYYYFELDETERVNVNKIKDFGEAAKQEMMKDRRAFETARRLSHDAMEEKVAWSCPRPLSIPESLVVPGSGSEEKLIQQEREKGILQEIFLYKESVPDSPHEPDSEAYEPIPPKLIPLDEDSTFMDDSYMDPVDPAAPSQSPDNSTAKLPPILANLMGSMGAGRSPQQQNAGSAPPVNVQELLSTIMGAQGNQKTEDLIKQPDFSDKIKQLLGSLQNQNQSQTQGSGTANSGLLGPGPGANGNFPPTPKNGPHFSHSTQRAHYQGPHGGGSGSDGGPPGVPRMIGPPPNQQRGDGYWDQPCESMRGGPHGMRGGPYHRGRGGRGGEPNFRGRQSRGGGGNGGPPRGGGPNNQHIADMSMRPVCRHFMMKGSCRYESNCAFYHPGVNGPPL</sequence>
<dbReference type="InterPro" id="IPR003617">
    <property type="entry name" value="TFIIS/CRSP70_N_sub"/>
</dbReference>
<dbReference type="Gene3D" id="1.20.930.10">
    <property type="entry name" value="Conserved domain common to transcription factors TFIIS, elongin A, CRSP70"/>
    <property type="match status" value="1"/>
</dbReference>
<keyword evidence="12 14" id="KW-0539">Nucleus</keyword>
<dbReference type="PROSITE" id="PS51319">
    <property type="entry name" value="TFIIS_N"/>
    <property type="match status" value="1"/>
</dbReference>